<dbReference type="InterPro" id="IPR007872">
    <property type="entry name" value="DPH_MB_dom"/>
</dbReference>
<keyword evidence="3" id="KW-0408">Iron</keyword>
<name>A0A8C0U9A2_CYACU</name>
<evidence type="ECO:0000256" key="8">
    <source>
        <dbReference type="ARBA" id="ARBA00046426"/>
    </source>
</evidence>
<accession>A0A8C0U9A2</accession>
<dbReference type="PANTHER" id="PTHR21454:SF31">
    <property type="entry name" value="DIPHTHAMIDE BIOSYNTHESIS PROTEIN 3"/>
    <property type="match status" value="1"/>
</dbReference>
<dbReference type="GO" id="GO:0017183">
    <property type="term" value="P:protein histidyl modification to diphthamide"/>
    <property type="evidence" value="ECO:0007669"/>
    <property type="project" value="InterPro"/>
</dbReference>
<evidence type="ECO:0000256" key="3">
    <source>
        <dbReference type="ARBA" id="ARBA00023004"/>
    </source>
</evidence>
<dbReference type="InterPro" id="IPR036671">
    <property type="entry name" value="DPH_MB_sf"/>
</dbReference>
<dbReference type="InterPro" id="IPR044248">
    <property type="entry name" value="DPH3/4-like"/>
</dbReference>
<feature type="domain" description="DPH-type MB" evidence="10">
    <location>
        <begin position="4"/>
        <end position="57"/>
    </location>
</feature>
<comment type="catalytic activity">
    <reaction evidence="5">
        <text>[3Fe-4S](1+)-[protein] + Fe(2+)-[Dph3] = [3Fe-4S](0)-[protein] + Fe(3+)-[Dph3]</text>
        <dbReference type="Rhea" id="RHEA:71235"/>
        <dbReference type="Rhea" id="RHEA-COMP:17996"/>
        <dbReference type="Rhea" id="RHEA-COMP:17997"/>
        <dbReference type="Rhea" id="RHEA-COMP:18002"/>
        <dbReference type="Rhea" id="RHEA-COMP:18003"/>
        <dbReference type="ChEBI" id="CHEBI:29033"/>
        <dbReference type="ChEBI" id="CHEBI:29034"/>
        <dbReference type="ChEBI" id="CHEBI:33751"/>
        <dbReference type="ChEBI" id="CHEBI:47402"/>
        <dbReference type="ChEBI" id="CHEBI:83228"/>
    </reaction>
</comment>
<dbReference type="AlphaFoldDB" id="A0A8C0U9A2"/>
<dbReference type="Gene3D" id="3.10.660.10">
    <property type="entry name" value="DPH Zinc finger"/>
    <property type="match status" value="1"/>
</dbReference>
<dbReference type="Proteomes" id="UP000694410">
    <property type="component" value="Unplaced"/>
</dbReference>
<dbReference type="PANTHER" id="PTHR21454">
    <property type="entry name" value="DPH3 HOMOLOG-RELATED"/>
    <property type="match status" value="1"/>
</dbReference>
<dbReference type="GO" id="GO:0046872">
    <property type="term" value="F:metal ion binding"/>
    <property type="evidence" value="ECO:0007669"/>
    <property type="project" value="UniProtKB-KW"/>
</dbReference>
<gene>
    <name evidence="11" type="primary">DPH3</name>
</gene>
<dbReference type="SUPFAM" id="SSF144217">
    <property type="entry name" value="CSL zinc finger"/>
    <property type="match status" value="1"/>
</dbReference>
<sequence>MAVFHDEVEIEDFEYDEETETYSYPCPCGDRFLITREQFMRDEVVAEPLANKELVKC</sequence>
<comment type="catalytic activity">
    <reaction evidence="9">
        <text>2 [3Fe-4S](0)-[protein] + 2 Fe(2+)-[Dph3] + NADH = 2 [4Fe-4S](1+)-[protein] + 2 [Dph3] + NAD(+) + H(+)</text>
        <dbReference type="Rhea" id="RHEA:71239"/>
        <dbReference type="Rhea" id="RHEA-COMP:17997"/>
        <dbReference type="Rhea" id="RHEA-COMP:17998"/>
        <dbReference type="Rhea" id="RHEA-COMP:18001"/>
        <dbReference type="Rhea" id="RHEA-COMP:18002"/>
        <dbReference type="ChEBI" id="CHEBI:15378"/>
        <dbReference type="ChEBI" id="CHEBI:29033"/>
        <dbReference type="ChEBI" id="CHEBI:33723"/>
        <dbReference type="ChEBI" id="CHEBI:47402"/>
        <dbReference type="ChEBI" id="CHEBI:57540"/>
        <dbReference type="ChEBI" id="CHEBI:57945"/>
        <dbReference type="ChEBI" id="CHEBI:83228"/>
    </reaction>
</comment>
<organism evidence="11 12">
    <name type="scientific">Cyanistes caeruleus</name>
    <name type="common">Eurasian blue tit</name>
    <name type="synonym">Parus caeruleus</name>
    <dbReference type="NCBI Taxonomy" id="156563"/>
    <lineage>
        <taxon>Eukaryota</taxon>
        <taxon>Metazoa</taxon>
        <taxon>Chordata</taxon>
        <taxon>Craniata</taxon>
        <taxon>Vertebrata</taxon>
        <taxon>Euteleostomi</taxon>
        <taxon>Archelosauria</taxon>
        <taxon>Archosauria</taxon>
        <taxon>Dinosauria</taxon>
        <taxon>Saurischia</taxon>
        <taxon>Theropoda</taxon>
        <taxon>Coelurosauria</taxon>
        <taxon>Aves</taxon>
        <taxon>Neognathae</taxon>
        <taxon>Neoaves</taxon>
        <taxon>Telluraves</taxon>
        <taxon>Australaves</taxon>
        <taxon>Passeriformes</taxon>
        <taxon>Paridae</taxon>
        <taxon>Cyanistes</taxon>
    </lineage>
</organism>
<protein>
    <recommendedName>
        <fullName evidence="6">Diphthamide biosynthesis protein 3</fullName>
    </recommendedName>
    <alternativeName>
        <fullName evidence="7">CSL-type zinc finger-containing protein 2</fullName>
    </alternativeName>
</protein>
<evidence type="ECO:0000259" key="10">
    <source>
        <dbReference type="PROSITE" id="PS51074"/>
    </source>
</evidence>
<dbReference type="PROSITE" id="PS51074">
    <property type="entry name" value="DPH_MB"/>
    <property type="match status" value="1"/>
</dbReference>
<comment type="similarity">
    <text evidence="4">Belongs to the DPH3 family.</text>
</comment>
<comment type="subunit">
    <text evidence="8">Component of the 2-(3-amino-3-carboxypropyl)histidine synthase complex composed of DPH1, DPH2, DPH3 and a NADH-dependent reductase. Interacts with SERGEF.</text>
</comment>
<evidence type="ECO:0000256" key="6">
    <source>
        <dbReference type="ARBA" id="ARBA00041070"/>
    </source>
</evidence>
<evidence type="ECO:0000256" key="7">
    <source>
        <dbReference type="ARBA" id="ARBA00041904"/>
    </source>
</evidence>
<evidence type="ECO:0000256" key="9">
    <source>
        <dbReference type="ARBA" id="ARBA00048125"/>
    </source>
</evidence>
<proteinExistence type="inferred from homology"/>
<reference evidence="11" key="1">
    <citation type="submission" date="2025-08" db="UniProtKB">
        <authorList>
            <consortium name="Ensembl"/>
        </authorList>
    </citation>
    <scope>IDENTIFICATION</scope>
</reference>
<evidence type="ECO:0000313" key="12">
    <source>
        <dbReference type="Proteomes" id="UP000694410"/>
    </source>
</evidence>
<evidence type="ECO:0000256" key="2">
    <source>
        <dbReference type="ARBA" id="ARBA00022723"/>
    </source>
</evidence>
<evidence type="ECO:0000256" key="5">
    <source>
        <dbReference type="ARBA" id="ARBA00036267"/>
    </source>
</evidence>
<keyword evidence="2" id="KW-0479">Metal-binding</keyword>
<dbReference type="Ensembl" id="ENSCCET00000009088.1">
    <property type="protein sequence ID" value="ENSCCEP00000005491.1"/>
    <property type="gene ID" value="ENSCCEG00000006056.1"/>
</dbReference>
<evidence type="ECO:0000313" key="11">
    <source>
        <dbReference type="Ensembl" id="ENSCCEP00000005491.1"/>
    </source>
</evidence>
<keyword evidence="12" id="KW-1185">Reference proteome</keyword>
<reference evidence="11" key="2">
    <citation type="submission" date="2025-09" db="UniProtKB">
        <authorList>
            <consortium name="Ensembl"/>
        </authorList>
    </citation>
    <scope>IDENTIFICATION</scope>
</reference>
<evidence type="ECO:0000256" key="4">
    <source>
        <dbReference type="ARBA" id="ARBA00024032"/>
    </source>
</evidence>
<evidence type="ECO:0000256" key="1">
    <source>
        <dbReference type="ARBA" id="ARBA00005156"/>
    </source>
</evidence>
<comment type="pathway">
    <text evidence="1">Protein modification; peptidyl-diphthamide biosynthesis.</text>
</comment>
<dbReference type="Pfam" id="PF05207">
    <property type="entry name" value="Zn_ribbon_CSL"/>
    <property type="match status" value="1"/>
</dbReference>